<protein>
    <submittedName>
        <fullName evidence="1">Uncharacterized protein</fullName>
    </submittedName>
</protein>
<dbReference type="EMBL" id="JAUFQH010000012">
    <property type="protein sequence ID" value="MDN3620566.1"/>
    <property type="molecule type" value="Genomic_DNA"/>
</dbReference>
<dbReference type="Proteomes" id="UP001228636">
    <property type="component" value="Unassembled WGS sequence"/>
</dbReference>
<accession>A0AAJ1QZN6</accession>
<organism evidence="1 2">
    <name type="scientific">Polaribacter sejongensis</name>
    <dbReference type="NCBI Taxonomy" id="985043"/>
    <lineage>
        <taxon>Bacteria</taxon>
        <taxon>Pseudomonadati</taxon>
        <taxon>Bacteroidota</taxon>
        <taxon>Flavobacteriia</taxon>
        <taxon>Flavobacteriales</taxon>
        <taxon>Flavobacteriaceae</taxon>
    </lineage>
</organism>
<dbReference type="AlphaFoldDB" id="A0AAJ1QZN6"/>
<sequence length="284" mass="31918">MKNFKKIQLIRVSKLVLIAITMVFISCSSNEDNMSIKVQSITAANFQSITSSSDNGYSNIQIGESMNNNFKPIIKVENYNTAYNYTIVLKGDYLDNEYSAALTFDETNDEGEAILKFDMTEFDAVADTYQAYILEEDSNTEIKIENLSSEGEKVYYVYDTDHSEYLYDLFFKVSDSDYSIPSSISKSAKIAIGYPFSPNYSSGLKLEMVVRDTDFNELGRVDIHTTGGSGYTNIFYGSDLSFITERGDYIFQVEGIPKTAESTKTLRKSTYKTMTVTVSGIVLN</sequence>
<name>A0AAJ1QZN6_9FLAO</name>
<dbReference type="RefSeq" id="WP_261972396.1">
    <property type="nucleotide sequence ID" value="NZ_CP103460.1"/>
</dbReference>
<gene>
    <name evidence="1" type="ORF">QWY81_13965</name>
</gene>
<evidence type="ECO:0000313" key="2">
    <source>
        <dbReference type="Proteomes" id="UP001228636"/>
    </source>
</evidence>
<comment type="caution">
    <text evidence="1">The sequence shown here is derived from an EMBL/GenBank/DDBJ whole genome shotgun (WGS) entry which is preliminary data.</text>
</comment>
<dbReference type="PROSITE" id="PS51257">
    <property type="entry name" value="PROKAR_LIPOPROTEIN"/>
    <property type="match status" value="1"/>
</dbReference>
<reference evidence="1 2" key="1">
    <citation type="journal article" date="2014" name="Int. J. Syst. Evol. Microbiol.">
        <title>Complete genome sequence of Corynebacterium casei LMG S-19264T (=DSM 44701T), isolated from a smear-ripened cheese.</title>
        <authorList>
            <consortium name="US DOE Joint Genome Institute (JGI-PGF)"/>
            <person name="Walter F."/>
            <person name="Albersmeier A."/>
            <person name="Kalinowski J."/>
            <person name="Ruckert C."/>
        </authorList>
    </citation>
    <scope>NUCLEOTIDE SEQUENCE [LARGE SCALE GENOMIC DNA]</scope>
    <source>
        <strain evidence="1 2">CECT 8670</strain>
    </source>
</reference>
<proteinExistence type="predicted"/>
<evidence type="ECO:0000313" key="1">
    <source>
        <dbReference type="EMBL" id="MDN3620566.1"/>
    </source>
</evidence>